<dbReference type="Proteomes" id="UP001500449">
    <property type="component" value="Unassembled WGS sequence"/>
</dbReference>
<evidence type="ECO:0008006" key="4">
    <source>
        <dbReference type="Google" id="ProtNLM"/>
    </source>
</evidence>
<evidence type="ECO:0000313" key="3">
    <source>
        <dbReference type="Proteomes" id="UP001500449"/>
    </source>
</evidence>
<protein>
    <recommendedName>
        <fullName evidence="4">Anti-sigma-28 factor FlgM C-terminal domain-containing protein</fullName>
    </recommendedName>
</protein>
<feature type="region of interest" description="Disordered" evidence="1">
    <location>
        <begin position="1"/>
        <end position="41"/>
    </location>
</feature>
<comment type="caution">
    <text evidence="2">The sequence shown here is derived from an EMBL/GenBank/DDBJ whole genome shotgun (WGS) entry which is preliminary data.</text>
</comment>
<gene>
    <name evidence="2" type="ORF">GCM10009836_58130</name>
</gene>
<reference evidence="2 3" key="1">
    <citation type="journal article" date="2019" name="Int. J. Syst. Evol. Microbiol.">
        <title>The Global Catalogue of Microorganisms (GCM) 10K type strain sequencing project: providing services to taxonomists for standard genome sequencing and annotation.</title>
        <authorList>
            <consortium name="The Broad Institute Genomics Platform"/>
            <consortium name="The Broad Institute Genome Sequencing Center for Infectious Disease"/>
            <person name="Wu L."/>
            <person name="Ma J."/>
        </authorList>
    </citation>
    <scope>NUCLEOTIDE SEQUENCE [LARGE SCALE GENOMIC DNA]</scope>
    <source>
        <strain evidence="2 3">JCM 16009</strain>
    </source>
</reference>
<dbReference type="EMBL" id="BAAAQK010000024">
    <property type="protein sequence ID" value="GAA1869891.1"/>
    <property type="molecule type" value="Genomic_DNA"/>
</dbReference>
<organism evidence="2 3">
    <name type="scientific">Pseudonocardia ailaonensis</name>
    <dbReference type="NCBI Taxonomy" id="367279"/>
    <lineage>
        <taxon>Bacteria</taxon>
        <taxon>Bacillati</taxon>
        <taxon>Actinomycetota</taxon>
        <taxon>Actinomycetes</taxon>
        <taxon>Pseudonocardiales</taxon>
        <taxon>Pseudonocardiaceae</taxon>
        <taxon>Pseudonocardia</taxon>
    </lineage>
</organism>
<accession>A0ABN2NHT9</accession>
<name>A0ABN2NHT9_9PSEU</name>
<proteinExistence type="predicted"/>
<evidence type="ECO:0000256" key="1">
    <source>
        <dbReference type="SAM" id="MobiDB-lite"/>
    </source>
</evidence>
<keyword evidence="3" id="KW-1185">Reference proteome</keyword>
<evidence type="ECO:0000313" key="2">
    <source>
        <dbReference type="EMBL" id="GAA1869891.1"/>
    </source>
</evidence>
<sequence length="83" mass="8706">MSGIDSIRASGVNGAVSDEHAAPSGSIPSPRTAADAYRVSDEQVHQARRVVADNSQSPEDLRLLLDMLGLVSSNPDLPPPVSR</sequence>